<dbReference type="SUPFAM" id="SSF103473">
    <property type="entry name" value="MFS general substrate transporter"/>
    <property type="match status" value="1"/>
</dbReference>
<protein>
    <submittedName>
        <fullName evidence="8">MFS general substrate transporter</fullName>
    </submittedName>
</protein>
<dbReference type="InParanoid" id="A0A4S2N3G7"/>
<dbReference type="OrthoDB" id="196650at2759"/>
<dbReference type="InterPro" id="IPR020846">
    <property type="entry name" value="MFS_dom"/>
</dbReference>
<evidence type="ECO:0000256" key="6">
    <source>
        <dbReference type="SAM" id="Phobius"/>
    </source>
</evidence>
<evidence type="ECO:0000256" key="4">
    <source>
        <dbReference type="ARBA" id="ARBA00022989"/>
    </source>
</evidence>
<feature type="transmembrane region" description="Helical" evidence="6">
    <location>
        <begin position="236"/>
        <end position="255"/>
    </location>
</feature>
<sequence length="423" mass="45477">MILFVSLVLDLLSFTLVLPLFPHLLTFYKSQPSSTLLTTIFTHLNTFKSRFSRPISPHFDTILLGGLLGSLFSLLQALASPLIGHLSDRHGRRTALLFSLVGNIVSCLLWVCASTFPIFLASRVVGGLTEGNVQLALAIAADISDAQERGGSMALVGVAFSVAFTMGPMIGAMLSGWVKRKENPFMVAAGGALGLVMVEMVFVWLFLPETRPKTQPAKKEDTGVKKEETKEEVKDGYLTLLSLTHFLFLLTFSGLEFSLTFMTYDLFSYTSAHNGRLLGFIGLLASLLQGGFVRRANPGMVTKLGLLSCAASFAVLSRTETELGLYLGASGLAVTSACVVTGLTTLASLRIGERERGRVMGGFRSAGQIGRALGPVLFCTLYWWAGRTTAYTIGGAAMVGVCVVAWRGLVVPRGVGETEKKRV</sequence>
<reference evidence="8 9" key="1">
    <citation type="submission" date="2019-04" db="EMBL/GenBank/DDBJ databases">
        <title>Comparative genomics and transcriptomics to analyze fruiting body development in filamentous ascomycetes.</title>
        <authorList>
            <consortium name="DOE Joint Genome Institute"/>
            <person name="Lutkenhaus R."/>
            <person name="Traeger S."/>
            <person name="Breuer J."/>
            <person name="Kuo A."/>
            <person name="Lipzen A."/>
            <person name="Pangilinan J."/>
            <person name="Dilworth D."/>
            <person name="Sandor L."/>
            <person name="Poggeler S."/>
            <person name="Barry K."/>
            <person name="Grigoriev I.V."/>
            <person name="Nowrousian M."/>
        </authorList>
    </citation>
    <scope>NUCLEOTIDE SEQUENCE [LARGE SCALE GENOMIC DNA]</scope>
    <source>
        <strain evidence="8 9">CBS 389.68</strain>
    </source>
</reference>
<dbReference type="PANTHER" id="PTHR23504">
    <property type="entry name" value="MAJOR FACILITATOR SUPERFAMILY DOMAIN-CONTAINING PROTEIN 10"/>
    <property type="match status" value="1"/>
</dbReference>
<name>A0A4S2N3G7_9PEZI</name>
<evidence type="ECO:0000313" key="9">
    <source>
        <dbReference type="Proteomes" id="UP000298138"/>
    </source>
</evidence>
<dbReference type="Pfam" id="PF07690">
    <property type="entry name" value="MFS_1"/>
    <property type="match status" value="1"/>
</dbReference>
<keyword evidence="2" id="KW-0813">Transport</keyword>
<accession>A0A4S2N3G7</accession>
<dbReference type="GO" id="GO:0016020">
    <property type="term" value="C:membrane"/>
    <property type="evidence" value="ECO:0007669"/>
    <property type="project" value="UniProtKB-SubCell"/>
</dbReference>
<feature type="transmembrane region" description="Helical" evidence="6">
    <location>
        <begin position="323"/>
        <end position="349"/>
    </location>
</feature>
<comment type="subcellular location">
    <subcellularLocation>
        <location evidence="1">Membrane</location>
        <topology evidence="1">Multi-pass membrane protein</topology>
    </subcellularLocation>
</comment>
<dbReference type="InterPro" id="IPR036259">
    <property type="entry name" value="MFS_trans_sf"/>
</dbReference>
<evidence type="ECO:0000259" key="7">
    <source>
        <dbReference type="PROSITE" id="PS50850"/>
    </source>
</evidence>
<dbReference type="GO" id="GO:0022857">
    <property type="term" value="F:transmembrane transporter activity"/>
    <property type="evidence" value="ECO:0007669"/>
    <property type="project" value="InterPro"/>
</dbReference>
<dbReference type="Gene3D" id="1.20.1250.20">
    <property type="entry name" value="MFS general substrate transporter like domains"/>
    <property type="match status" value="1"/>
</dbReference>
<keyword evidence="3 6" id="KW-0812">Transmembrane</keyword>
<feature type="transmembrane region" description="Helical" evidence="6">
    <location>
        <begin position="184"/>
        <end position="207"/>
    </location>
</feature>
<feature type="transmembrane region" description="Helical" evidence="6">
    <location>
        <begin position="391"/>
        <end position="412"/>
    </location>
</feature>
<dbReference type="EMBL" id="ML220113">
    <property type="protein sequence ID" value="TGZ83802.1"/>
    <property type="molecule type" value="Genomic_DNA"/>
</dbReference>
<feature type="transmembrane region" description="Helical" evidence="6">
    <location>
        <begin position="62"/>
        <end position="83"/>
    </location>
</feature>
<gene>
    <name evidence="8" type="ORF">EX30DRAFT_338409</name>
</gene>
<dbReference type="InterPro" id="IPR011701">
    <property type="entry name" value="MFS"/>
</dbReference>
<keyword evidence="9" id="KW-1185">Reference proteome</keyword>
<dbReference type="AlphaFoldDB" id="A0A4S2N3G7"/>
<feature type="domain" description="Major facilitator superfamily (MFS) profile" evidence="7">
    <location>
        <begin position="1"/>
        <end position="412"/>
    </location>
</feature>
<evidence type="ECO:0000256" key="5">
    <source>
        <dbReference type="ARBA" id="ARBA00023136"/>
    </source>
</evidence>
<keyword evidence="4 6" id="KW-1133">Transmembrane helix</keyword>
<feature type="transmembrane region" description="Helical" evidence="6">
    <location>
        <begin position="369"/>
        <end position="385"/>
    </location>
</feature>
<evidence type="ECO:0000256" key="2">
    <source>
        <dbReference type="ARBA" id="ARBA00022448"/>
    </source>
</evidence>
<feature type="transmembrane region" description="Helical" evidence="6">
    <location>
        <begin position="155"/>
        <end position="178"/>
    </location>
</feature>
<dbReference type="PANTHER" id="PTHR23504:SF31">
    <property type="entry name" value="MAJOR FACILITATOR SUPERFAMILY DOMAIN-CONTAINING PROTEIN 10"/>
    <property type="match status" value="1"/>
</dbReference>
<dbReference type="STRING" id="341454.A0A4S2N3G7"/>
<dbReference type="Proteomes" id="UP000298138">
    <property type="component" value="Unassembled WGS sequence"/>
</dbReference>
<dbReference type="FunFam" id="1.20.1250.20:FF:000223">
    <property type="entry name" value="Major facilitator superfamily domain-containing protein"/>
    <property type="match status" value="1"/>
</dbReference>
<evidence type="ECO:0000256" key="1">
    <source>
        <dbReference type="ARBA" id="ARBA00004141"/>
    </source>
</evidence>
<organism evidence="8 9">
    <name type="scientific">Ascodesmis nigricans</name>
    <dbReference type="NCBI Taxonomy" id="341454"/>
    <lineage>
        <taxon>Eukaryota</taxon>
        <taxon>Fungi</taxon>
        <taxon>Dikarya</taxon>
        <taxon>Ascomycota</taxon>
        <taxon>Pezizomycotina</taxon>
        <taxon>Pezizomycetes</taxon>
        <taxon>Pezizales</taxon>
        <taxon>Ascodesmidaceae</taxon>
        <taxon>Ascodesmis</taxon>
    </lineage>
</organism>
<feature type="transmembrane region" description="Helical" evidence="6">
    <location>
        <begin position="275"/>
        <end position="293"/>
    </location>
</feature>
<proteinExistence type="predicted"/>
<feature type="transmembrane region" description="Helical" evidence="6">
    <location>
        <begin position="95"/>
        <end position="118"/>
    </location>
</feature>
<keyword evidence="5 6" id="KW-0472">Membrane</keyword>
<evidence type="ECO:0000256" key="3">
    <source>
        <dbReference type="ARBA" id="ARBA00022692"/>
    </source>
</evidence>
<evidence type="ECO:0000313" key="8">
    <source>
        <dbReference type="EMBL" id="TGZ83802.1"/>
    </source>
</evidence>
<dbReference type="PROSITE" id="PS50850">
    <property type="entry name" value="MFS"/>
    <property type="match status" value="1"/>
</dbReference>